<name>A0A8H2QTF0_9FIRM</name>
<feature type="transmembrane region" description="Helical" evidence="1">
    <location>
        <begin position="6"/>
        <end position="27"/>
    </location>
</feature>
<dbReference type="EMBL" id="CAACYI010000001">
    <property type="protein sequence ID" value="VFB16825.1"/>
    <property type="molecule type" value="Genomic_DNA"/>
</dbReference>
<keyword evidence="3" id="KW-1185">Reference proteome</keyword>
<protein>
    <submittedName>
        <fullName evidence="2">Sortase, SrtB family</fullName>
    </submittedName>
</protein>
<keyword evidence="1" id="KW-0472">Membrane</keyword>
<dbReference type="CDD" id="cd05826">
    <property type="entry name" value="Sortase_B"/>
    <property type="match status" value="1"/>
</dbReference>
<proteinExistence type="predicted"/>
<accession>A0A8H2QTF0</accession>
<dbReference type="AlphaFoldDB" id="A0A8H2QTF0"/>
<gene>
    <name evidence="2" type="ORF">NCTC13150_01398</name>
</gene>
<dbReference type="InterPro" id="IPR023365">
    <property type="entry name" value="Sortase_dom-sf"/>
</dbReference>
<dbReference type="InterPro" id="IPR009835">
    <property type="entry name" value="SrtB"/>
</dbReference>
<comment type="caution">
    <text evidence="2">The sequence shown here is derived from an EMBL/GenBank/DDBJ whole genome shotgun (WGS) entry which is preliminary data.</text>
</comment>
<evidence type="ECO:0000313" key="2">
    <source>
        <dbReference type="EMBL" id="VFB16825.1"/>
    </source>
</evidence>
<organism evidence="2 3">
    <name type="scientific">Urinicoccus massiliensis</name>
    <dbReference type="NCBI Taxonomy" id="1723382"/>
    <lineage>
        <taxon>Bacteria</taxon>
        <taxon>Bacillati</taxon>
        <taxon>Bacillota</taxon>
        <taxon>Tissierellia</taxon>
        <taxon>Tissierellales</taxon>
        <taxon>Peptoniphilaceae</taxon>
        <taxon>Urinicoccus</taxon>
    </lineage>
</organism>
<dbReference type="SUPFAM" id="SSF63817">
    <property type="entry name" value="Sortase"/>
    <property type="match status" value="1"/>
</dbReference>
<dbReference type="Proteomes" id="UP000377798">
    <property type="component" value="Unassembled WGS sequence"/>
</dbReference>
<evidence type="ECO:0000313" key="3">
    <source>
        <dbReference type="Proteomes" id="UP000377798"/>
    </source>
</evidence>
<evidence type="ECO:0000256" key="1">
    <source>
        <dbReference type="SAM" id="Phobius"/>
    </source>
</evidence>
<keyword evidence="1" id="KW-0812">Transmembrane</keyword>
<dbReference type="Gene3D" id="2.40.260.10">
    <property type="entry name" value="Sortase"/>
    <property type="match status" value="1"/>
</dbReference>
<keyword evidence="1" id="KW-1133">Transmembrane helix</keyword>
<dbReference type="RefSeq" id="WP_131749510.1">
    <property type="nucleotide sequence ID" value="NZ_CAACYI010000001.1"/>
</dbReference>
<sequence length="237" mass="26791">MKGKRLFINSLIILVAIFFAYKTLSYLRIQVDEKKSIEAYSGLETQAFSKGPGSQDGGLDLTKLQAVNPDIFAWIRSQDGAIDYPLVRGGDNDHYLHTGANGERNALGAIFMDYRNGSLEDPFILIYGHMMKNDLMFGSLKSFKTQPRSLEFYLDTGEKTIKTRAVLAGILSGQTILDPRDFSTYEKRLDFYRGLQKEAVYDPGYDLQPQDQIINLVTCTYERANVRLFVLTVVEKA</sequence>
<reference evidence="2 3" key="1">
    <citation type="submission" date="2019-02" db="EMBL/GenBank/DDBJ databases">
        <authorList>
            <consortium name="Pathogen Informatics"/>
        </authorList>
    </citation>
    <scope>NUCLEOTIDE SEQUENCE [LARGE SCALE GENOMIC DNA]</scope>
    <source>
        <strain evidence="2 3">3012STDY7089603</strain>
    </source>
</reference>